<feature type="transmembrane region" description="Helical" evidence="1">
    <location>
        <begin position="58"/>
        <end position="79"/>
    </location>
</feature>
<evidence type="ECO:0000313" key="3">
    <source>
        <dbReference type="Proteomes" id="UP000811545"/>
    </source>
</evidence>
<dbReference type="Proteomes" id="UP000811545">
    <property type="component" value="Unassembled WGS sequence"/>
</dbReference>
<reference evidence="2 3" key="1">
    <citation type="journal article" date="2021" name="bioRxiv">
        <title>Unique metabolic strategies in Hadean analogues reveal hints for primordial physiology.</title>
        <authorList>
            <person name="Nobu M.K."/>
            <person name="Nakai R."/>
            <person name="Tamazawa S."/>
            <person name="Mori H."/>
            <person name="Toyoda A."/>
            <person name="Ijiri A."/>
            <person name="Suzuki S."/>
            <person name="Kurokawa K."/>
            <person name="Kamagata Y."/>
            <person name="Tamaki H."/>
        </authorList>
    </citation>
    <scope>NUCLEOTIDE SEQUENCE [LARGE SCALE GENOMIC DNA]</scope>
    <source>
        <strain evidence="2">BS525</strain>
    </source>
</reference>
<protein>
    <submittedName>
        <fullName evidence="2">Uncharacterized protein</fullName>
    </submittedName>
</protein>
<gene>
    <name evidence="2" type="ORF">DDT42_01176</name>
</gene>
<dbReference type="InterPro" id="IPR058357">
    <property type="entry name" value="DUF8044"/>
</dbReference>
<name>A0A9E2BGS6_PSYF1</name>
<evidence type="ECO:0000313" key="2">
    <source>
        <dbReference type="EMBL" id="MBT9145306.1"/>
    </source>
</evidence>
<accession>A0A9E2BGS6</accession>
<feature type="transmembrane region" description="Helical" evidence="1">
    <location>
        <begin position="32"/>
        <end position="51"/>
    </location>
</feature>
<dbReference type="AlphaFoldDB" id="A0A9E2BGS6"/>
<comment type="caution">
    <text evidence="2">The sequence shown here is derived from an EMBL/GenBank/DDBJ whole genome shotgun (WGS) entry which is preliminary data.</text>
</comment>
<keyword evidence="1" id="KW-0812">Transmembrane</keyword>
<dbReference type="Pfam" id="PF26161">
    <property type="entry name" value="DUF8044"/>
    <property type="match status" value="1"/>
</dbReference>
<feature type="transmembrane region" description="Helical" evidence="1">
    <location>
        <begin position="7"/>
        <end position="26"/>
    </location>
</feature>
<dbReference type="EMBL" id="QLTW01000073">
    <property type="protein sequence ID" value="MBT9145306.1"/>
    <property type="molecule type" value="Genomic_DNA"/>
</dbReference>
<evidence type="ECO:0000256" key="1">
    <source>
        <dbReference type="SAM" id="Phobius"/>
    </source>
</evidence>
<keyword evidence="1" id="KW-1133">Transmembrane helix</keyword>
<sequence length="83" mass="9354">MTLYNNYILTVATYLLLANAVITAGARQTLDFYYTIYVIGTLITTELYVYLHPKAKKGLSLVSYILFAGFIVIVIQKVIEILT</sequence>
<keyword evidence="1" id="KW-0472">Membrane</keyword>
<organism evidence="2 3">
    <name type="scientific">Psychracetigena formicireducens</name>
    <dbReference type="NCBI Taxonomy" id="2986056"/>
    <lineage>
        <taxon>Bacteria</taxon>
        <taxon>Bacillati</taxon>
        <taxon>Candidatus Lithacetigenota</taxon>
        <taxon>Candidatus Psychracetigena</taxon>
    </lineage>
</organism>
<proteinExistence type="predicted"/>